<organism evidence="1 2">
    <name type="scientific">Pistacia integerrima</name>
    <dbReference type="NCBI Taxonomy" id="434235"/>
    <lineage>
        <taxon>Eukaryota</taxon>
        <taxon>Viridiplantae</taxon>
        <taxon>Streptophyta</taxon>
        <taxon>Embryophyta</taxon>
        <taxon>Tracheophyta</taxon>
        <taxon>Spermatophyta</taxon>
        <taxon>Magnoliopsida</taxon>
        <taxon>eudicotyledons</taxon>
        <taxon>Gunneridae</taxon>
        <taxon>Pentapetalae</taxon>
        <taxon>rosids</taxon>
        <taxon>malvids</taxon>
        <taxon>Sapindales</taxon>
        <taxon>Anacardiaceae</taxon>
        <taxon>Pistacia</taxon>
    </lineage>
</organism>
<proteinExistence type="predicted"/>
<reference evidence="2" key="1">
    <citation type="journal article" date="2023" name="G3 (Bethesda)">
        <title>Genome assembly and association tests identify interacting loci associated with vigor, precocity, and sex in interspecific pistachio rootstocks.</title>
        <authorList>
            <person name="Palmer W."/>
            <person name="Jacygrad E."/>
            <person name="Sagayaradj S."/>
            <person name="Cavanaugh K."/>
            <person name="Han R."/>
            <person name="Bertier L."/>
            <person name="Beede B."/>
            <person name="Kafkas S."/>
            <person name="Golino D."/>
            <person name="Preece J."/>
            <person name="Michelmore R."/>
        </authorList>
    </citation>
    <scope>NUCLEOTIDE SEQUENCE [LARGE SCALE GENOMIC DNA]</scope>
</reference>
<comment type="caution">
    <text evidence="1">The sequence shown here is derived from an EMBL/GenBank/DDBJ whole genome shotgun (WGS) entry which is preliminary data.</text>
</comment>
<accession>A0ACC0Y1U6</accession>
<name>A0ACC0Y1U6_9ROSI</name>
<protein>
    <submittedName>
        <fullName evidence="1">Uncharacterized protein</fullName>
    </submittedName>
</protein>
<evidence type="ECO:0000313" key="1">
    <source>
        <dbReference type="EMBL" id="KAJ0028377.1"/>
    </source>
</evidence>
<dbReference type="Proteomes" id="UP001163603">
    <property type="component" value="Chromosome 9"/>
</dbReference>
<dbReference type="EMBL" id="CM047744">
    <property type="protein sequence ID" value="KAJ0028377.1"/>
    <property type="molecule type" value="Genomic_DNA"/>
</dbReference>
<keyword evidence="2" id="KW-1185">Reference proteome</keyword>
<gene>
    <name evidence="1" type="ORF">Pint_36027</name>
</gene>
<sequence>MGLSNAIQQNSHSQRREAGTSQQHSNVTQTQATIVPRVVRLEFSRYDDSDDPITWIDQVEQFFEFHKKPIDEKEFKRALNDDRYRPTLLEDFYEEFTKLTQTGMVRDYQPQFNRLLARARSLTEQQQISCFVSGLKETICVDVRAANPQTLPHAAGLARLYENRRCHNLCYNCDETYTPGYRCKRLSLIDCAHDDVVEGTEEIEEDHEVAEISLNAITSTTTPQTIRVPGKIHGRPLMVLLNIGSTHNFLNHAWASRFGLKTEEGEKMNVMVANG</sequence>
<evidence type="ECO:0000313" key="2">
    <source>
        <dbReference type="Proteomes" id="UP001163603"/>
    </source>
</evidence>